<dbReference type="SUPFAM" id="SSF103486">
    <property type="entry name" value="V-type ATP synthase subunit C"/>
    <property type="match status" value="1"/>
</dbReference>
<accession>A0A9D2SET5</accession>
<name>A0A9D2SET5_9FIRM</name>
<comment type="similarity">
    <text evidence="1">Belongs to the V-ATPase V0D/AC39 subunit family.</text>
</comment>
<protein>
    <submittedName>
        <fullName evidence="4">V-type ATPase subunit</fullName>
    </submittedName>
</protein>
<dbReference type="AlphaFoldDB" id="A0A9D2SET5"/>
<comment type="caution">
    <text evidence="4">The sequence shown here is derived from an EMBL/GenBank/DDBJ whole genome shotgun (WGS) entry which is preliminary data.</text>
</comment>
<dbReference type="InterPro" id="IPR044911">
    <property type="entry name" value="V-type_ATPase_csu/dsu_dom_3"/>
</dbReference>
<proteinExistence type="inferred from homology"/>
<dbReference type="EMBL" id="DWXG01000005">
    <property type="protein sequence ID" value="HJB97096.1"/>
    <property type="molecule type" value="Genomic_DNA"/>
</dbReference>
<dbReference type="InterPro" id="IPR036079">
    <property type="entry name" value="ATPase_csu/dsu_sf"/>
</dbReference>
<keyword evidence="2" id="KW-0813">Transport</keyword>
<dbReference type="Gene3D" id="1.10.132.50">
    <property type="entry name" value="ATP synthase (C/AC39) subunit, domain 3"/>
    <property type="match status" value="1"/>
</dbReference>
<evidence type="ECO:0000256" key="2">
    <source>
        <dbReference type="ARBA" id="ARBA00022448"/>
    </source>
</evidence>
<evidence type="ECO:0000313" key="4">
    <source>
        <dbReference type="EMBL" id="HJB97096.1"/>
    </source>
</evidence>
<gene>
    <name evidence="4" type="ORF">H9710_00770</name>
</gene>
<reference evidence="4" key="1">
    <citation type="journal article" date="2021" name="PeerJ">
        <title>Extensive microbial diversity within the chicken gut microbiome revealed by metagenomics and culture.</title>
        <authorList>
            <person name="Gilroy R."/>
            <person name="Ravi A."/>
            <person name="Getino M."/>
            <person name="Pursley I."/>
            <person name="Horton D.L."/>
            <person name="Alikhan N.F."/>
            <person name="Baker D."/>
            <person name="Gharbi K."/>
            <person name="Hall N."/>
            <person name="Watson M."/>
            <person name="Adriaenssens E.M."/>
            <person name="Foster-Nyarko E."/>
            <person name="Jarju S."/>
            <person name="Secka A."/>
            <person name="Antonio M."/>
            <person name="Oren A."/>
            <person name="Chaudhuri R.R."/>
            <person name="La Ragione R."/>
            <person name="Hildebrand F."/>
            <person name="Pallen M.J."/>
        </authorList>
    </citation>
    <scope>NUCLEOTIDE SEQUENCE</scope>
    <source>
        <strain evidence="4">CHK185-1770</strain>
    </source>
</reference>
<dbReference type="Gene3D" id="1.20.1690.10">
    <property type="entry name" value="V-type ATP synthase subunit C domain"/>
    <property type="match status" value="2"/>
</dbReference>
<evidence type="ECO:0000256" key="3">
    <source>
        <dbReference type="ARBA" id="ARBA00023065"/>
    </source>
</evidence>
<dbReference type="PANTHER" id="PTHR38682">
    <property type="entry name" value="V-TYPE ATP SYNTHASE SUBUNIT C"/>
    <property type="match status" value="1"/>
</dbReference>
<dbReference type="Pfam" id="PF01992">
    <property type="entry name" value="vATP-synt_AC39"/>
    <property type="match status" value="1"/>
</dbReference>
<dbReference type="InterPro" id="IPR050873">
    <property type="entry name" value="V-ATPase_V0D/AC39_subunit"/>
</dbReference>
<evidence type="ECO:0000313" key="5">
    <source>
        <dbReference type="Proteomes" id="UP000826793"/>
    </source>
</evidence>
<dbReference type="GO" id="GO:0046961">
    <property type="term" value="F:proton-transporting ATPase activity, rotational mechanism"/>
    <property type="evidence" value="ECO:0007669"/>
    <property type="project" value="InterPro"/>
</dbReference>
<dbReference type="InterPro" id="IPR035067">
    <property type="entry name" value="V-type_ATPase_csu/dsu"/>
</dbReference>
<organism evidence="4 5">
    <name type="scientific">Candidatus Acutalibacter pullicola</name>
    <dbReference type="NCBI Taxonomy" id="2838417"/>
    <lineage>
        <taxon>Bacteria</taxon>
        <taxon>Bacillati</taxon>
        <taxon>Bacillota</taxon>
        <taxon>Clostridia</taxon>
        <taxon>Eubacteriales</taxon>
        <taxon>Acutalibacteraceae</taxon>
        <taxon>Acutalibacter</taxon>
    </lineage>
</organism>
<dbReference type="PANTHER" id="PTHR38682:SF1">
    <property type="entry name" value="V-TYPE ATP SYNTHASE SUBUNIT C"/>
    <property type="match status" value="1"/>
</dbReference>
<keyword evidence="3" id="KW-0406">Ion transport</keyword>
<dbReference type="Proteomes" id="UP000826793">
    <property type="component" value="Unassembled WGS sequence"/>
</dbReference>
<evidence type="ECO:0000256" key="1">
    <source>
        <dbReference type="ARBA" id="ARBA00006709"/>
    </source>
</evidence>
<sequence>MEEYIYAAARVHARENSLLRQTDLERLMACATEQECFQVLRDKGWSADAPSAEELLAAEEEKTWAFLRELSQDTAPFSLLQLPVDCNNLKAAVKCCLHEEVPESLFLPGGSLSPEELLQRSREGDFFPLPSPWGAAGEQARTTLLQTKDGQLSDALVDRACMEEMLRLGEESGLEVLQRYGEWTVATADLHLAVRACRAGKNREFYQLSLAPCRSLNVEELTEAALRGEQELFAFLATQPWAEGAQLLQTSSSAFERWRDNQAMELIRPEKYETLTAGPLFAFGAARQQEIRTVRMILSGKRNGLEEQSIRERLRETYV</sequence>
<reference evidence="4" key="2">
    <citation type="submission" date="2021-04" db="EMBL/GenBank/DDBJ databases">
        <authorList>
            <person name="Gilroy R."/>
        </authorList>
    </citation>
    <scope>NUCLEOTIDE SEQUENCE</scope>
    <source>
        <strain evidence="4">CHK185-1770</strain>
    </source>
</reference>
<dbReference type="InterPro" id="IPR002843">
    <property type="entry name" value="ATPase_V0-cplx_csu/dsu"/>
</dbReference>